<gene>
    <name evidence="2" type="ORF">BJ212DRAFT_452850</name>
</gene>
<evidence type="ECO:0008006" key="4">
    <source>
        <dbReference type="Google" id="ProtNLM"/>
    </source>
</evidence>
<dbReference type="Proteomes" id="UP000807769">
    <property type="component" value="Unassembled WGS sequence"/>
</dbReference>
<name>A0A9P7JBD3_9AGAM</name>
<proteinExistence type="predicted"/>
<evidence type="ECO:0000313" key="3">
    <source>
        <dbReference type="Proteomes" id="UP000807769"/>
    </source>
</evidence>
<protein>
    <recommendedName>
        <fullName evidence="4">Secreted protein</fullName>
    </recommendedName>
</protein>
<keyword evidence="3" id="KW-1185">Reference proteome</keyword>
<dbReference type="EMBL" id="JABBWG010000026">
    <property type="protein sequence ID" value="KAG1812499.1"/>
    <property type="molecule type" value="Genomic_DNA"/>
</dbReference>
<feature type="chain" id="PRO_5040256679" description="Secreted protein" evidence="1">
    <location>
        <begin position="22"/>
        <end position="136"/>
    </location>
</feature>
<dbReference type="OrthoDB" id="10651027at2759"/>
<dbReference type="RefSeq" id="XP_041190644.1">
    <property type="nucleotide sequence ID" value="XM_041343237.1"/>
</dbReference>
<accession>A0A9P7JBD3</accession>
<comment type="caution">
    <text evidence="2">The sequence shown here is derived from an EMBL/GenBank/DDBJ whole genome shotgun (WGS) entry which is preliminary data.</text>
</comment>
<evidence type="ECO:0000313" key="2">
    <source>
        <dbReference type="EMBL" id="KAG1812499.1"/>
    </source>
</evidence>
<reference evidence="2" key="1">
    <citation type="journal article" date="2020" name="New Phytol.">
        <title>Comparative genomics reveals dynamic genome evolution in host specialist ectomycorrhizal fungi.</title>
        <authorList>
            <person name="Lofgren L.A."/>
            <person name="Nguyen N.H."/>
            <person name="Vilgalys R."/>
            <person name="Ruytinx J."/>
            <person name="Liao H.L."/>
            <person name="Branco S."/>
            <person name="Kuo A."/>
            <person name="LaButti K."/>
            <person name="Lipzen A."/>
            <person name="Andreopoulos W."/>
            <person name="Pangilinan J."/>
            <person name="Riley R."/>
            <person name="Hundley H."/>
            <person name="Na H."/>
            <person name="Barry K."/>
            <person name="Grigoriev I.V."/>
            <person name="Stajich J.E."/>
            <person name="Kennedy P.G."/>
        </authorList>
    </citation>
    <scope>NUCLEOTIDE SEQUENCE</scope>
    <source>
        <strain evidence="2">MN1</strain>
    </source>
</reference>
<organism evidence="2 3">
    <name type="scientific">Suillus subaureus</name>
    <dbReference type="NCBI Taxonomy" id="48587"/>
    <lineage>
        <taxon>Eukaryota</taxon>
        <taxon>Fungi</taxon>
        <taxon>Dikarya</taxon>
        <taxon>Basidiomycota</taxon>
        <taxon>Agaricomycotina</taxon>
        <taxon>Agaricomycetes</taxon>
        <taxon>Agaricomycetidae</taxon>
        <taxon>Boletales</taxon>
        <taxon>Suillineae</taxon>
        <taxon>Suillaceae</taxon>
        <taxon>Suillus</taxon>
    </lineage>
</organism>
<evidence type="ECO:0000256" key="1">
    <source>
        <dbReference type="SAM" id="SignalP"/>
    </source>
</evidence>
<sequence length="136" mass="15183">MDPGRWLWTASFMVLVNLADANQIELVLPCACGPRQESHCSCRKVGCDIGRCDRCPLNNTLYSRRNLQVLVTILTALPRCFPMKGNLIIMLSTIDSFPTRITYSMHPILGRFSSSYVVFCFTSASTSATGIQIVMR</sequence>
<keyword evidence="1" id="KW-0732">Signal</keyword>
<dbReference type="AlphaFoldDB" id="A0A9P7JBD3"/>
<feature type="signal peptide" evidence="1">
    <location>
        <begin position="1"/>
        <end position="21"/>
    </location>
</feature>
<dbReference type="GeneID" id="64637253"/>